<dbReference type="SUPFAM" id="SSF53098">
    <property type="entry name" value="Ribonuclease H-like"/>
    <property type="match status" value="1"/>
</dbReference>
<evidence type="ECO:0000313" key="3">
    <source>
        <dbReference type="Proteomes" id="UP001231189"/>
    </source>
</evidence>
<dbReference type="Gene3D" id="3.30.420.10">
    <property type="entry name" value="Ribonuclease H-like superfamily/Ribonuclease H"/>
    <property type="match status" value="1"/>
</dbReference>
<dbReference type="EMBL" id="JAUUTY010000003">
    <property type="protein sequence ID" value="KAK1668590.1"/>
    <property type="molecule type" value="Genomic_DNA"/>
</dbReference>
<protein>
    <recommendedName>
        <fullName evidence="1">RNase H type-1 domain-containing protein</fullName>
    </recommendedName>
</protein>
<dbReference type="GO" id="GO:0004523">
    <property type="term" value="F:RNA-DNA hybrid ribonuclease activity"/>
    <property type="evidence" value="ECO:0007669"/>
    <property type="project" value="InterPro"/>
</dbReference>
<dbReference type="InterPro" id="IPR036397">
    <property type="entry name" value="RNaseH_sf"/>
</dbReference>
<feature type="domain" description="RNase H type-1" evidence="1">
    <location>
        <begin position="2"/>
        <end position="108"/>
    </location>
</feature>
<keyword evidence="3" id="KW-1185">Reference proteome</keyword>
<proteinExistence type="predicted"/>
<comment type="caution">
    <text evidence="2">The sequence shown here is derived from an EMBL/GenBank/DDBJ whole genome shotgun (WGS) entry which is preliminary data.</text>
</comment>
<name>A0AAD8WQU6_LOLMU</name>
<organism evidence="2 3">
    <name type="scientific">Lolium multiflorum</name>
    <name type="common">Italian ryegrass</name>
    <name type="synonym">Lolium perenne subsp. multiflorum</name>
    <dbReference type="NCBI Taxonomy" id="4521"/>
    <lineage>
        <taxon>Eukaryota</taxon>
        <taxon>Viridiplantae</taxon>
        <taxon>Streptophyta</taxon>
        <taxon>Embryophyta</taxon>
        <taxon>Tracheophyta</taxon>
        <taxon>Spermatophyta</taxon>
        <taxon>Magnoliopsida</taxon>
        <taxon>Liliopsida</taxon>
        <taxon>Poales</taxon>
        <taxon>Poaceae</taxon>
        <taxon>BOP clade</taxon>
        <taxon>Pooideae</taxon>
        <taxon>Poodae</taxon>
        <taxon>Poeae</taxon>
        <taxon>Poeae Chloroplast Group 2 (Poeae type)</taxon>
        <taxon>Loliodinae</taxon>
        <taxon>Loliinae</taxon>
        <taxon>Lolium</taxon>
    </lineage>
</organism>
<evidence type="ECO:0000259" key="1">
    <source>
        <dbReference type="Pfam" id="PF13456"/>
    </source>
</evidence>
<sequence length="234" mass="24847">MNFDGSKRLEGAGAGMILISPQGDKLKYVLRMTFLNASNNEADMKLIHGMRMAKACGATRLKIYGDSQLVAQKVMSQCDAVNDSMIAYKELYNELEKIFDRCASDAHARARACTASATGTPRAHAAPPAHVTSALALCSNRFATSPAPPDMAIGPREPYLATSPTSATASSRHPLVLVCACHRRRSIASSVPAEVLKRALPIQAAVGSAAASLCFLYLDNVTDPRRAAGEPSTP</sequence>
<dbReference type="GO" id="GO:0003676">
    <property type="term" value="F:nucleic acid binding"/>
    <property type="evidence" value="ECO:0007669"/>
    <property type="project" value="InterPro"/>
</dbReference>
<gene>
    <name evidence="2" type="ORF">QYE76_056749</name>
</gene>
<dbReference type="InterPro" id="IPR012337">
    <property type="entry name" value="RNaseH-like_sf"/>
</dbReference>
<dbReference type="Proteomes" id="UP001231189">
    <property type="component" value="Unassembled WGS sequence"/>
</dbReference>
<dbReference type="InterPro" id="IPR002156">
    <property type="entry name" value="RNaseH_domain"/>
</dbReference>
<accession>A0AAD8WQU6</accession>
<dbReference type="AlphaFoldDB" id="A0AAD8WQU6"/>
<dbReference type="PANTHER" id="PTHR48475">
    <property type="entry name" value="RIBONUCLEASE H"/>
    <property type="match status" value="1"/>
</dbReference>
<dbReference type="PANTHER" id="PTHR48475:SF1">
    <property type="entry name" value="RNASE H TYPE-1 DOMAIN-CONTAINING PROTEIN"/>
    <property type="match status" value="1"/>
</dbReference>
<dbReference type="Pfam" id="PF13456">
    <property type="entry name" value="RVT_3"/>
    <property type="match status" value="1"/>
</dbReference>
<evidence type="ECO:0000313" key="2">
    <source>
        <dbReference type="EMBL" id="KAK1668590.1"/>
    </source>
</evidence>
<reference evidence="2" key="1">
    <citation type="submission" date="2023-07" db="EMBL/GenBank/DDBJ databases">
        <title>A chromosome-level genome assembly of Lolium multiflorum.</title>
        <authorList>
            <person name="Chen Y."/>
            <person name="Copetti D."/>
            <person name="Kolliker R."/>
            <person name="Studer B."/>
        </authorList>
    </citation>
    <scope>NUCLEOTIDE SEQUENCE</scope>
    <source>
        <strain evidence="2">02402/16</strain>
        <tissue evidence="2">Leaf</tissue>
    </source>
</reference>